<sequence length="210" mass="23766">MIESSDDEDQSDPSLPIDEGEEGVDYEDEAFFTLADGFEFAYRVSAHENCPRTLKEALASPEADKWFDAAKKEVEALLREGTWKLAKLPQGRKAIGCRWVFVIKYDEHGFIERYKARLVAKGYSQRPGFDFTDTFAPTAKWATLRSVLCLAALEDLELESVDISSAFLNGELEEEVYMEQPPGFPQGDSDSVLRLLKGLYGLKQSPRIWH</sequence>
<accession>A0A0C9UNN1</accession>
<evidence type="ECO:0000313" key="4">
    <source>
        <dbReference type="Proteomes" id="UP000054279"/>
    </source>
</evidence>
<organism evidence="3 4">
    <name type="scientific">Sphaerobolus stellatus (strain SS14)</name>
    <dbReference type="NCBI Taxonomy" id="990650"/>
    <lineage>
        <taxon>Eukaryota</taxon>
        <taxon>Fungi</taxon>
        <taxon>Dikarya</taxon>
        <taxon>Basidiomycota</taxon>
        <taxon>Agaricomycotina</taxon>
        <taxon>Agaricomycetes</taxon>
        <taxon>Phallomycetidae</taxon>
        <taxon>Geastrales</taxon>
        <taxon>Sphaerobolaceae</taxon>
        <taxon>Sphaerobolus</taxon>
    </lineage>
</organism>
<dbReference type="InterPro" id="IPR043502">
    <property type="entry name" value="DNA/RNA_pol_sf"/>
</dbReference>
<dbReference type="Pfam" id="PF07727">
    <property type="entry name" value="RVT_2"/>
    <property type="match status" value="1"/>
</dbReference>
<feature type="domain" description="Reverse transcriptase Ty1/copia-type" evidence="2">
    <location>
        <begin position="82"/>
        <end position="210"/>
    </location>
</feature>
<feature type="compositionally biased region" description="Acidic residues" evidence="1">
    <location>
        <begin position="1"/>
        <end position="11"/>
    </location>
</feature>
<dbReference type="AlphaFoldDB" id="A0A0C9UNN1"/>
<dbReference type="OrthoDB" id="3054497at2759"/>
<evidence type="ECO:0000313" key="3">
    <source>
        <dbReference type="EMBL" id="KIJ30467.1"/>
    </source>
</evidence>
<protein>
    <recommendedName>
        <fullName evidence="2">Reverse transcriptase Ty1/copia-type domain-containing protein</fullName>
    </recommendedName>
</protein>
<feature type="non-terminal residue" evidence="3">
    <location>
        <position position="210"/>
    </location>
</feature>
<evidence type="ECO:0000256" key="1">
    <source>
        <dbReference type="SAM" id="MobiDB-lite"/>
    </source>
</evidence>
<dbReference type="HOGENOM" id="CLU_001650_17_0_1"/>
<dbReference type="SUPFAM" id="SSF56672">
    <property type="entry name" value="DNA/RNA polymerases"/>
    <property type="match status" value="1"/>
</dbReference>
<dbReference type="InterPro" id="IPR013103">
    <property type="entry name" value="RVT_2"/>
</dbReference>
<name>A0A0C9UNN1_SPHS4</name>
<dbReference type="Proteomes" id="UP000054279">
    <property type="component" value="Unassembled WGS sequence"/>
</dbReference>
<feature type="region of interest" description="Disordered" evidence="1">
    <location>
        <begin position="1"/>
        <end position="23"/>
    </location>
</feature>
<proteinExistence type="predicted"/>
<dbReference type="EMBL" id="KN837261">
    <property type="protein sequence ID" value="KIJ30467.1"/>
    <property type="molecule type" value="Genomic_DNA"/>
</dbReference>
<gene>
    <name evidence="3" type="ORF">M422DRAFT_187152</name>
</gene>
<reference evidence="3 4" key="1">
    <citation type="submission" date="2014-06" db="EMBL/GenBank/DDBJ databases">
        <title>Evolutionary Origins and Diversification of the Mycorrhizal Mutualists.</title>
        <authorList>
            <consortium name="DOE Joint Genome Institute"/>
            <consortium name="Mycorrhizal Genomics Consortium"/>
            <person name="Kohler A."/>
            <person name="Kuo A."/>
            <person name="Nagy L.G."/>
            <person name="Floudas D."/>
            <person name="Copeland A."/>
            <person name="Barry K.W."/>
            <person name="Cichocki N."/>
            <person name="Veneault-Fourrey C."/>
            <person name="LaButti K."/>
            <person name="Lindquist E.A."/>
            <person name="Lipzen A."/>
            <person name="Lundell T."/>
            <person name="Morin E."/>
            <person name="Murat C."/>
            <person name="Riley R."/>
            <person name="Ohm R."/>
            <person name="Sun H."/>
            <person name="Tunlid A."/>
            <person name="Henrissat B."/>
            <person name="Grigoriev I.V."/>
            <person name="Hibbett D.S."/>
            <person name="Martin F."/>
        </authorList>
    </citation>
    <scope>NUCLEOTIDE SEQUENCE [LARGE SCALE GENOMIC DNA]</scope>
    <source>
        <strain evidence="3 4">SS14</strain>
    </source>
</reference>
<evidence type="ECO:0000259" key="2">
    <source>
        <dbReference type="Pfam" id="PF07727"/>
    </source>
</evidence>
<keyword evidence="4" id="KW-1185">Reference proteome</keyword>